<dbReference type="AlphaFoldDB" id="A0A2G8RHM7"/>
<gene>
    <name evidence="1" type="ORF">P775_08765</name>
</gene>
<name>A0A2G8RHM7_9RHOB</name>
<comment type="caution">
    <text evidence="1">The sequence shown here is derived from an EMBL/GenBank/DDBJ whole genome shotgun (WGS) entry which is preliminary data.</text>
</comment>
<proteinExistence type="predicted"/>
<dbReference type="EMBL" id="AWWI01000060">
    <property type="protein sequence ID" value="PIL20608.1"/>
    <property type="molecule type" value="Genomic_DNA"/>
</dbReference>
<reference evidence="1 2" key="1">
    <citation type="submission" date="2013-09" db="EMBL/GenBank/DDBJ databases">
        <title>Genome sequencing of Phaeobacter antarcticus sp. nov. SM1211.</title>
        <authorList>
            <person name="Zhang X.-Y."/>
            <person name="Liu C."/>
            <person name="Chen X.-L."/>
            <person name="Xie B.-B."/>
            <person name="Qin Q.-L."/>
            <person name="Rong J.-C."/>
            <person name="Zhang Y.-Z."/>
        </authorList>
    </citation>
    <scope>NUCLEOTIDE SEQUENCE [LARGE SCALE GENOMIC DNA]</scope>
    <source>
        <strain evidence="1 2">SM1211</strain>
    </source>
</reference>
<accession>A0A2G8RHM7</accession>
<evidence type="ECO:0000313" key="2">
    <source>
        <dbReference type="Proteomes" id="UP000231259"/>
    </source>
</evidence>
<organism evidence="1 2">
    <name type="scientific">Puniceibacterium antarcticum</name>
    <dbReference type="NCBI Taxonomy" id="1206336"/>
    <lineage>
        <taxon>Bacteria</taxon>
        <taxon>Pseudomonadati</taxon>
        <taxon>Pseudomonadota</taxon>
        <taxon>Alphaproteobacteria</taxon>
        <taxon>Rhodobacterales</taxon>
        <taxon>Paracoccaceae</taxon>
        <taxon>Puniceibacterium</taxon>
    </lineage>
</organism>
<dbReference type="Proteomes" id="UP000231259">
    <property type="component" value="Unassembled WGS sequence"/>
</dbReference>
<sequence>MIPFLSEFLGLAAAALALGGSMALVQNRRVCATQNSDVTRDKGRR</sequence>
<protein>
    <submittedName>
        <fullName evidence="1">Uncharacterized protein</fullName>
    </submittedName>
</protein>
<evidence type="ECO:0000313" key="1">
    <source>
        <dbReference type="EMBL" id="PIL20608.1"/>
    </source>
</evidence>
<keyword evidence="2" id="KW-1185">Reference proteome</keyword>